<accession>A0A645J9H0</accession>
<name>A0A645J9H0_9ZZZZ</name>
<gene>
    <name evidence="1" type="ORF">SDC9_208036</name>
</gene>
<proteinExistence type="predicted"/>
<dbReference type="AlphaFoldDB" id="A0A645J9H0"/>
<sequence length="121" mass="13961">MFRGALQNAGEPRAPFLDQLHPAEYLRDRAISDLRPTVDSFFQRQPAVKHSRRGDFQPVVVNCHLNVRIVHIIPMTDGVGNHLTYRADRKLITLFSYQSVDLHALINVSKHELIRSLYLFI</sequence>
<evidence type="ECO:0000313" key="1">
    <source>
        <dbReference type="EMBL" id="MPN60308.1"/>
    </source>
</evidence>
<comment type="caution">
    <text evidence="1">The sequence shown here is derived from an EMBL/GenBank/DDBJ whole genome shotgun (WGS) entry which is preliminary data.</text>
</comment>
<dbReference type="EMBL" id="VSSQ01135390">
    <property type="protein sequence ID" value="MPN60308.1"/>
    <property type="molecule type" value="Genomic_DNA"/>
</dbReference>
<reference evidence="1" key="1">
    <citation type="submission" date="2019-08" db="EMBL/GenBank/DDBJ databases">
        <authorList>
            <person name="Kucharzyk K."/>
            <person name="Murdoch R.W."/>
            <person name="Higgins S."/>
            <person name="Loffler F."/>
        </authorList>
    </citation>
    <scope>NUCLEOTIDE SEQUENCE</scope>
</reference>
<organism evidence="1">
    <name type="scientific">bioreactor metagenome</name>
    <dbReference type="NCBI Taxonomy" id="1076179"/>
    <lineage>
        <taxon>unclassified sequences</taxon>
        <taxon>metagenomes</taxon>
        <taxon>ecological metagenomes</taxon>
    </lineage>
</organism>
<protein>
    <submittedName>
        <fullName evidence="1">Uncharacterized protein</fullName>
    </submittedName>
</protein>